<sequence length="74" mass="8837">MTCKRSEPKPGRRKRRTKKNEGQRKTKDKEKRRTKKMNDKEKLSTSFKPASEIFMSKFFENQVSSSYTSSFVIR</sequence>
<gene>
    <name evidence="2" type="ORF">MSBRW_2015</name>
</gene>
<proteinExistence type="predicted"/>
<accession>A0A0E3QMN7</accession>
<dbReference type="HOGENOM" id="CLU_2678880_0_0_2"/>
<evidence type="ECO:0000313" key="3">
    <source>
        <dbReference type="Proteomes" id="UP000033038"/>
    </source>
</evidence>
<feature type="region of interest" description="Disordered" evidence="1">
    <location>
        <begin position="1"/>
        <end position="46"/>
    </location>
</feature>
<evidence type="ECO:0000313" key="2">
    <source>
        <dbReference type="EMBL" id="AKB51268.1"/>
    </source>
</evidence>
<reference evidence="2 3" key="1">
    <citation type="submission" date="2014-07" db="EMBL/GenBank/DDBJ databases">
        <title>Methanogenic archaea and the global carbon cycle.</title>
        <authorList>
            <person name="Henriksen J.R."/>
            <person name="Luke J."/>
            <person name="Reinhart S."/>
            <person name="Benedict M.N."/>
            <person name="Youngblut N.D."/>
            <person name="Metcalf M.E."/>
            <person name="Whitaker R.J."/>
            <person name="Metcalf W.W."/>
        </authorList>
    </citation>
    <scope>NUCLEOTIDE SEQUENCE [LARGE SCALE GENOMIC DNA]</scope>
    <source>
        <strain evidence="2 3">Wiesmoor</strain>
    </source>
</reference>
<dbReference type="KEGG" id="mbw:MSBRW_2015"/>
<organism evidence="2 3">
    <name type="scientific">Methanosarcina barkeri str. Wiesmoor</name>
    <dbReference type="NCBI Taxonomy" id="1434109"/>
    <lineage>
        <taxon>Archaea</taxon>
        <taxon>Methanobacteriati</taxon>
        <taxon>Methanobacteriota</taxon>
        <taxon>Stenosarchaea group</taxon>
        <taxon>Methanomicrobia</taxon>
        <taxon>Methanosarcinales</taxon>
        <taxon>Methanosarcinaceae</taxon>
        <taxon>Methanosarcina</taxon>
    </lineage>
</organism>
<name>A0A0E3QMN7_METBA</name>
<feature type="compositionally biased region" description="Basic and acidic residues" evidence="1">
    <location>
        <begin position="19"/>
        <end position="43"/>
    </location>
</feature>
<protein>
    <submittedName>
        <fullName evidence="2">Uncharacterized protein</fullName>
    </submittedName>
</protein>
<dbReference type="PATRIC" id="fig|1434109.4.peg.2589"/>
<feature type="compositionally biased region" description="Basic and acidic residues" evidence="1">
    <location>
        <begin position="1"/>
        <end position="10"/>
    </location>
</feature>
<evidence type="ECO:0000256" key="1">
    <source>
        <dbReference type="SAM" id="MobiDB-lite"/>
    </source>
</evidence>
<dbReference type="AlphaFoldDB" id="A0A0E3QMN7"/>
<dbReference type="EMBL" id="CP009526">
    <property type="protein sequence ID" value="AKB51268.1"/>
    <property type="molecule type" value="Genomic_DNA"/>
</dbReference>
<dbReference type="Proteomes" id="UP000033038">
    <property type="component" value="Chromosome"/>
</dbReference>